<dbReference type="EMBL" id="AMCI01002133">
    <property type="protein sequence ID" value="EJX03509.1"/>
    <property type="molecule type" value="Genomic_DNA"/>
</dbReference>
<comment type="caution">
    <text evidence="1">The sequence shown here is derived from an EMBL/GenBank/DDBJ whole genome shotgun (WGS) entry which is preliminary data.</text>
</comment>
<name>J9G9H0_9ZZZZ</name>
<reference evidence="1" key="1">
    <citation type="journal article" date="2012" name="PLoS ONE">
        <title>Gene sets for utilization of primary and secondary nutrition supplies in the distal gut of endangered iberian lynx.</title>
        <authorList>
            <person name="Alcaide M."/>
            <person name="Messina E."/>
            <person name="Richter M."/>
            <person name="Bargiela R."/>
            <person name="Peplies J."/>
            <person name="Huws S.A."/>
            <person name="Newbold C.J."/>
            <person name="Golyshin P.N."/>
            <person name="Simon M.A."/>
            <person name="Lopez G."/>
            <person name="Yakimov M.M."/>
            <person name="Ferrer M."/>
        </authorList>
    </citation>
    <scope>NUCLEOTIDE SEQUENCE</scope>
</reference>
<sequence>MLAKLLPFPDVTTQWTVTTAGTAWKKPMPHLFTVRAIRALPLKSWKRATLRA</sequence>
<accession>J9G9H0</accession>
<evidence type="ECO:0000313" key="1">
    <source>
        <dbReference type="EMBL" id="EJX03509.1"/>
    </source>
</evidence>
<organism evidence="1">
    <name type="scientific">gut metagenome</name>
    <dbReference type="NCBI Taxonomy" id="749906"/>
    <lineage>
        <taxon>unclassified sequences</taxon>
        <taxon>metagenomes</taxon>
        <taxon>organismal metagenomes</taxon>
    </lineage>
</organism>
<protein>
    <submittedName>
        <fullName evidence="1">Uncharacterized protein</fullName>
    </submittedName>
</protein>
<gene>
    <name evidence="1" type="ORF">EVA_08383</name>
</gene>
<dbReference type="AlphaFoldDB" id="J9G9H0"/>
<proteinExistence type="predicted"/>